<dbReference type="RefSeq" id="WP_170943209.1">
    <property type="nucleotide sequence ID" value="NZ_LMVP01000071.1"/>
</dbReference>
<sequence>MAVADRKEREKEKRKNAILDTAEKLFFSRGFDSVSMEELAKEIELGKGTLYIYFKNKDALLFAIILRKMNKLHEIFRECTDLKLSGREKAKLMGKRYFEFVHENKEYYQMVCTNGPKLFRKLGNEDIHTFMEHMKVDLLLHSSVYRAGAEDGTISNDIDPTELAFFVALMTNSIVCLEPGWKIMLEAEGISYQQFVKDFLFFIGNAIGKRPEAYEADLGDRASDKL</sequence>
<evidence type="ECO:0000313" key="7">
    <source>
        <dbReference type="Proteomes" id="UP000218164"/>
    </source>
</evidence>
<dbReference type="InterPro" id="IPR001647">
    <property type="entry name" value="HTH_TetR"/>
</dbReference>
<dbReference type="Proteomes" id="UP000218164">
    <property type="component" value="Unassembled WGS sequence"/>
</dbReference>
<dbReference type="AlphaFoldDB" id="A0A2A2HVS1"/>
<evidence type="ECO:0000256" key="2">
    <source>
        <dbReference type="ARBA" id="ARBA00023125"/>
    </source>
</evidence>
<evidence type="ECO:0000256" key="1">
    <source>
        <dbReference type="ARBA" id="ARBA00023015"/>
    </source>
</evidence>
<keyword evidence="1" id="KW-0805">Transcription regulation</keyword>
<feature type="domain" description="HTH tetR-type" evidence="5">
    <location>
        <begin position="12"/>
        <end position="72"/>
    </location>
</feature>
<keyword evidence="2 4" id="KW-0238">DNA-binding</keyword>
<dbReference type="FunFam" id="1.10.10.60:FF:000141">
    <property type="entry name" value="TetR family transcriptional regulator"/>
    <property type="match status" value="1"/>
</dbReference>
<dbReference type="PANTHER" id="PTHR30055:SF234">
    <property type="entry name" value="HTH-TYPE TRANSCRIPTIONAL REGULATOR BETI"/>
    <property type="match status" value="1"/>
</dbReference>
<dbReference type="GO" id="GO:0000976">
    <property type="term" value="F:transcription cis-regulatory region binding"/>
    <property type="evidence" value="ECO:0007669"/>
    <property type="project" value="TreeGrafter"/>
</dbReference>
<keyword evidence="7" id="KW-1185">Reference proteome</keyword>
<dbReference type="InterPro" id="IPR036271">
    <property type="entry name" value="Tet_transcr_reg_TetR-rel_C_sf"/>
</dbReference>
<dbReference type="SUPFAM" id="SSF46689">
    <property type="entry name" value="Homeodomain-like"/>
    <property type="match status" value="1"/>
</dbReference>
<dbReference type="Gene3D" id="1.10.357.10">
    <property type="entry name" value="Tetracycline Repressor, domain 2"/>
    <property type="match status" value="1"/>
</dbReference>
<dbReference type="InterPro" id="IPR050109">
    <property type="entry name" value="HTH-type_TetR-like_transc_reg"/>
</dbReference>
<gene>
    <name evidence="6" type="ORF">ASJ81_17245</name>
</gene>
<dbReference type="GO" id="GO:0003700">
    <property type="term" value="F:DNA-binding transcription factor activity"/>
    <property type="evidence" value="ECO:0007669"/>
    <property type="project" value="TreeGrafter"/>
</dbReference>
<dbReference type="OrthoDB" id="135877at2157"/>
<dbReference type="PROSITE" id="PS50977">
    <property type="entry name" value="HTH_TETR_2"/>
    <property type="match status" value="1"/>
</dbReference>
<organism evidence="6 7">
    <name type="scientific">Methanosarcina spelaei</name>
    <dbReference type="NCBI Taxonomy" id="1036679"/>
    <lineage>
        <taxon>Archaea</taxon>
        <taxon>Methanobacteriati</taxon>
        <taxon>Methanobacteriota</taxon>
        <taxon>Stenosarchaea group</taxon>
        <taxon>Methanomicrobia</taxon>
        <taxon>Methanosarcinales</taxon>
        <taxon>Methanosarcinaceae</taxon>
        <taxon>Methanosarcina</taxon>
    </lineage>
</organism>
<evidence type="ECO:0000259" key="5">
    <source>
        <dbReference type="PROSITE" id="PS50977"/>
    </source>
</evidence>
<comment type="caution">
    <text evidence="6">The sequence shown here is derived from an EMBL/GenBank/DDBJ whole genome shotgun (WGS) entry which is preliminary data.</text>
</comment>
<dbReference type="PANTHER" id="PTHR30055">
    <property type="entry name" value="HTH-TYPE TRANSCRIPTIONAL REGULATOR RUTR"/>
    <property type="match status" value="1"/>
</dbReference>
<dbReference type="PROSITE" id="PS01081">
    <property type="entry name" value="HTH_TETR_1"/>
    <property type="match status" value="1"/>
</dbReference>
<feature type="DNA-binding region" description="H-T-H motif" evidence="4">
    <location>
        <begin position="35"/>
        <end position="54"/>
    </location>
</feature>
<dbReference type="EMBL" id="LMVP01000071">
    <property type="protein sequence ID" value="PAV13621.1"/>
    <property type="molecule type" value="Genomic_DNA"/>
</dbReference>
<dbReference type="SUPFAM" id="SSF48498">
    <property type="entry name" value="Tetracyclin repressor-like, C-terminal domain"/>
    <property type="match status" value="1"/>
</dbReference>
<name>A0A2A2HVS1_9EURY</name>
<evidence type="ECO:0000256" key="3">
    <source>
        <dbReference type="ARBA" id="ARBA00023163"/>
    </source>
</evidence>
<keyword evidence="3" id="KW-0804">Transcription</keyword>
<dbReference type="InterPro" id="IPR023772">
    <property type="entry name" value="DNA-bd_HTH_TetR-type_CS"/>
</dbReference>
<protein>
    <recommendedName>
        <fullName evidence="5">HTH tetR-type domain-containing protein</fullName>
    </recommendedName>
</protein>
<reference evidence="6 7" key="1">
    <citation type="journal article" date="2017" name="BMC Genomics">
        <title>Genomic analysis of methanogenic archaea reveals a shift towards energy conservation.</title>
        <authorList>
            <person name="Gilmore S.P."/>
            <person name="Henske J.K."/>
            <person name="Sexton J.A."/>
            <person name="Solomon K.V."/>
            <person name="Seppala S."/>
            <person name="Yoo J.I."/>
            <person name="Huyett L.M."/>
            <person name="Pressman A."/>
            <person name="Cogan J.Z."/>
            <person name="Kivenson V."/>
            <person name="Peng X."/>
            <person name="Tan Y."/>
            <person name="Valentine D.L."/>
            <person name="O'Malley M.A."/>
        </authorList>
    </citation>
    <scope>NUCLEOTIDE SEQUENCE [LARGE SCALE GENOMIC DNA]</scope>
    <source>
        <strain evidence="6 7">MC-15</strain>
    </source>
</reference>
<dbReference type="PRINTS" id="PR00455">
    <property type="entry name" value="HTHTETR"/>
</dbReference>
<dbReference type="Pfam" id="PF00440">
    <property type="entry name" value="TetR_N"/>
    <property type="match status" value="1"/>
</dbReference>
<evidence type="ECO:0000313" key="6">
    <source>
        <dbReference type="EMBL" id="PAV13621.1"/>
    </source>
</evidence>
<evidence type="ECO:0000256" key="4">
    <source>
        <dbReference type="PROSITE-ProRule" id="PRU00335"/>
    </source>
</evidence>
<proteinExistence type="predicted"/>
<dbReference type="InterPro" id="IPR009057">
    <property type="entry name" value="Homeodomain-like_sf"/>
</dbReference>
<accession>A0A2A2HVS1</accession>